<proteinExistence type="predicted"/>
<reference evidence="2" key="1">
    <citation type="submission" date="2017-08" db="EMBL/GenBank/DDBJ databases">
        <title>A dynamic microbial community with high functional redundancy inhabits the cold, oxic subseafloor aquifer.</title>
        <authorList>
            <person name="Tully B.J."/>
            <person name="Wheat C.G."/>
            <person name="Glazer B.T."/>
            <person name="Huber J.A."/>
        </authorList>
    </citation>
    <scope>NUCLEOTIDE SEQUENCE [LARGE SCALE GENOMIC DNA]</scope>
</reference>
<evidence type="ECO:0000313" key="2">
    <source>
        <dbReference type="Proteomes" id="UP000218113"/>
    </source>
</evidence>
<dbReference type="AlphaFoldDB" id="A0A2A4T6K8"/>
<sequence>MENCFKFLEDILNIRDKALQKEFWNSMSNRIEFTTKGTLEKKDEFFRHLRKEFKIAKKLQNSIDINVSKYKGTYRHKFLREHGGEIIEYHCKYKLRPQEILNSEVFKHRSNKPKHKTIESFLKREGVWQFENDGKTDKANKFQKNRAKIKKLFFEGYSNSEVQNEINSNDEGYVIDLYTIQKYCEKLEAIQICEKEIIKNHFTGLSCEKLFTKLKDKDKDNKIISLNLVKKTIKNHINKSR</sequence>
<evidence type="ECO:0000313" key="1">
    <source>
        <dbReference type="EMBL" id="PCI28637.1"/>
    </source>
</evidence>
<organism evidence="1 2">
    <name type="scientific">SAR324 cluster bacterium</name>
    <dbReference type="NCBI Taxonomy" id="2024889"/>
    <lineage>
        <taxon>Bacteria</taxon>
        <taxon>Deltaproteobacteria</taxon>
        <taxon>SAR324 cluster</taxon>
    </lineage>
</organism>
<gene>
    <name evidence="1" type="ORF">COB67_05865</name>
</gene>
<name>A0A2A4T6K8_9DELT</name>
<dbReference type="EMBL" id="NVSR01000029">
    <property type="protein sequence ID" value="PCI28637.1"/>
    <property type="molecule type" value="Genomic_DNA"/>
</dbReference>
<accession>A0A2A4T6K8</accession>
<dbReference type="Proteomes" id="UP000218113">
    <property type="component" value="Unassembled WGS sequence"/>
</dbReference>
<protein>
    <submittedName>
        <fullName evidence="1">Uncharacterized protein</fullName>
    </submittedName>
</protein>
<comment type="caution">
    <text evidence="1">The sequence shown here is derived from an EMBL/GenBank/DDBJ whole genome shotgun (WGS) entry which is preliminary data.</text>
</comment>